<proteinExistence type="predicted"/>
<keyword evidence="2" id="KW-0121">Carboxypeptidase</keyword>
<accession>A0A645FQB1</accession>
<dbReference type="GO" id="GO:0008658">
    <property type="term" value="F:penicillin binding"/>
    <property type="evidence" value="ECO:0007669"/>
    <property type="project" value="InterPro"/>
</dbReference>
<dbReference type="GO" id="GO:0071555">
    <property type="term" value="P:cell wall organization"/>
    <property type="evidence" value="ECO:0007669"/>
    <property type="project" value="TreeGrafter"/>
</dbReference>
<protein>
    <submittedName>
        <fullName evidence="2">Peptidoglycan D,D-transpeptidase MrdA</fullName>
        <ecNumber evidence="2">3.4.16.4</ecNumber>
    </submittedName>
</protein>
<evidence type="ECO:0000313" key="2">
    <source>
        <dbReference type="EMBL" id="MPN16617.1"/>
    </source>
</evidence>
<name>A0A645FQB1_9ZZZZ</name>
<evidence type="ECO:0000259" key="1">
    <source>
        <dbReference type="Pfam" id="PF00905"/>
    </source>
</evidence>
<dbReference type="InterPro" id="IPR012338">
    <property type="entry name" value="Beta-lactam/transpept-like"/>
</dbReference>
<gene>
    <name evidence="2" type="primary">mrdA_33</name>
    <name evidence="2" type="ORF">SDC9_163962</name>
</gene>
<dbReference type="Gene3D" id="3.40.710.10">
    <property type="entry name" value="DD-peptidase/beta-lactamase superfamily"/>
    <property type="match status" value="1"/>
</dbReference>
<dbReference type="PANTHER" id="PTHR30627:SF2">
    <property type="entry name" value="PEPTIDOGLYCAN D,D-TRANSPEPTIDASE MRDA"/>
    <property type="match status" value="1"/>
</dbReference>
<dbReference type="GO" id="GO:0071972">
    <property type="term" value="F:peptidoglycan L,D-transpeptidase activity"/>
    <property type="evidence" value="ECO:0007669"/>
    <property type="project" value="TreeGrafter"/>
</dbReference>
<dbReference type="AlphaFoldDB" id="A0A645FQB1"/>
<sequence length="135" mass="14572">MIEPEPIRQLQYKPEHLKAIRDAMVGVNKSGTGARAFAGAPYEVGGKTGTAQVFSLRGAKYVEGRVTERLRDHSWFIAYAPADKPTIALAVLVENGGFGSQSAAPIARQVIDYHLLGKRPNQPAPEDADAVESIE</sequence>
<dbReference type="Pfam" id="PF00905">
    <property type="entry name" value="Transpeptidase"/>
    <property type="match status" value="1"/>
</dbReference>
<dbReference type="EMBL" id="VSSQ01063604">
    <property type="protein sequence ID" value="MPN16617.1"/>
    <property type="molecule type" value="Genomic_DNA"/>
</dbReference>
<dbReference type="GO" id="GO:0005886">
    <property type="term" value="C:plasma membrane"/>
    <property type="evidence" value="ECO:0007669"/>
    <property type="project" value="TreeGrafter"/>
</dbReference>
<keyword evidence="2" id="KW-0645">Protease</keyword>
<dbReference type="GO" id="GO:0009002">
    <property type="term" value="F:serine-type D-Ala-D-Ala carboxypeptidase activity"/>
    <property type="evidence" value="ECO:0007669"/>
    <property type="project" value="UniProtKB-EC"/>
</dbReference>
<dbReference type="InterPro" id="IPR050515">
    <property type="entry name" value="Beta-lactam/transpept"/>
</dbReference>
<dbReference type="PANTHER" id="PTHR30627">
    <property type="entry name" value="PEPTIDOGLYCAN D,D-TRANSPEPTIDASE"/>
    <property type="match status" value="1"/>
</dbReference>
<keyword evidence="2" id="KW-0378">Hydrolase</keyword>
<dbReference type="EC" id="3.4.16.4" evidence="2"/>
<dbReference type="InterPro" id="IPR001460">
    <property type="entry name" value="PCN-bd_Tpept"/>
</dbReference>
<feature type="domain" description="Penicillin-binding protein transpeptidase" evidence="1">
    <location>
        <begin position="3"/>
        <end position="111"/>
    </location>
</feature>
<organism evidence="2">
    <name type="scientific">bioreactor metagenome</name>
    <dbReference type="NCBI Taxonomy" id="1076179"/>
    <lineage>
        <taxon>unclassified sequences</taxon>
        <taxon>metagenomes</taxon>
        <taxon>ecological metagenomes</taxon>
    </lineage>
</organism>
<reference evidence="2" key="1">
    <citation type="submission" date="2019-08" db="EMBL/GenBank/DDBJ databases">
        <authorList>
            <person name="Kucharzyk K."/>
            <person name="Murdoch R.W."/>
            <person name="Higgins S."/>
            <person name="Loffler F."/>
        </authorList>
    </citation>
    <scope>NUCLEOTIDE SEQUENCE</scope>
</reference>
<dbReference type="SUPFAM" id="SSF56601">
    <property type="entry name" value="beta-lactamase/transpeptidase-like"/>
    <property type="match status" value="1"/>
</dbReference>
<comment type="caution">
    <text evidence="2">The sequence shown here is derived from an EMBL/GenBank/DDBJ whole genome shotgun (WGS) entry which is preliminary data.</text>
</comment>